<dbReference type="InterPro" id="IPR012902">
    <property type="entry name" value="N_methyl_site"/>
</dbReference>
<protein>
    <submittedName>
        <fullName evidence="2">Prepilin-type N-terminal cleavage/methylation domain-containing protein</fullName>
    </submittedName>
</protein>
<evidence type="ECO:0000313" key="2">
    <source>
        <dbReference type="EMBL" id="RZD19114.1"/>
    </source>
</evidence>
<accession>A0A519BPB2</accession>
<gene>
    <name evidence="2" type="ORF">EVG15_03140</name>
</gene>
<evidence type="ECO:0000313" key="3">
    <source>
        <dbReference type="Proteomes" id="UP000319296"/>
    </source>
</evidence>
<keyword evidence="1" id="KW-0812">Transmembrane</keyword>
<feature type="transmembrane region" description="Helical" evidence="1">
    <location>
        <begin position="35"/>
        <end position="57"/>
    </location>
</feature>
<comment type="caution">
    <text evidence="2">The sequence shown here is derived from an EMBL/GenBank/DDBJ whole genome shotgun (WGS) entry which is preliminary data.</text>
</comment>
<keyword evidence="1" id="KW-1133">Transmembrane helix</keyword>
<name>A0A519BPB2_9DELT</name>
<proteinExistence type="predicted"/>
<dbReference type="EMBL" id="SGBB01000003">
    <property type="protein sequence ID" value="RZD19114.1"/>
    <property type="molecule type" value="Genomic_DNA"/>
</dbReference>
<dbReference type="Proteomes" id="UP000319296">
    <property type="component" value="Unassembled WGS sequence"/>
</dbReference>
<sequence length="404" mass="43138">MPRLSLRLRRKLRLKLSKNKSKALELLFNDKGVTLIELIIAVVISLLVLAAASFILLSQSGVFRSQNSISTEQQNLNVAYNKLKYSLRLAGFDYGSNYFYTSPGSPATGIPPVQIVSANYPANPFAVLITNFSVINNGAPCTLTAVANPNANATSAEFNLGNNCNIANFTTGQLLSFQNATPIQGKSLSGSLIFCITNVQATGTGGKIQLNPGNGSGVCPNNPNPIPPNGVAGGNVSILTQTMFYWGNAAYNFNAPFNESGGLYECQINPPVLLSPSTIAAGYYQFSIASPAALSGEAPACYPNTAMRLDNYITEFSVNPLTTNLTLTNSLIQGGSAAFLPVSTPPSIYLYNLLIQGETNTVISSSPNYSVNSKYNANSNSYRGYNIDETLNSNVFLRNVYYGS</sequence>
<evidence type="ECO:0000256" key="1">
    <source>
        <dbReference type="SAM" id="Phobius"/>
    </source>
</evidence>
<dbReference type="Pfam" id="PF07963">
    <property type="entry name" value="N_methyl"/>
    <property type="match status" value="1"/>
</dbReference>
<reference evidence="2 3" key="1">
    <citation type="journal article" date="2019" name="ISME J.">
        <title>Insights into ecological role of a new deltaproteobacterial order Candidatus Acidulodesulfobacterales by metagenomics and metatranscriptomics.</title>
        <authorList>
            <person name="Tan S."/>
            <person name="Liu J."/>
            <person name="Fang Y."/>
            <person name="Hedlund B.P."/>
            <person name="Lian Z.H."/>
            <person name="Huang L.Y."/>
            <person name="Li J.T."/>
            <person name="Huang L.N."/>
            <person name="Li W.J."/>
            <person name="Jiang H.C."/>
            <person name="Dong H.L."/>
            <person name="Shu W.S."/>
        </authorList>
    </citation>
    <scope>NUCLEOTIDE SEQUENCE [LARGE SCALE GENOMIC DNA]</scope>
    <source>
        <strain evidence="2">AP1</strain>
    </source>
</reference>
<keyword evidence="1" id="KW-0472">Membrane</keyword>
<dbReference type="NCBIfam" id="TIGR02532">
    <property type="entry name" value="IV_pilin_GFxxxE"/>
    <property type="match status" value="1"/>
</dbReference>
<dbReference type="AlphaFoldDB" id="A0A519BPB2"/>
<dbReference type="PROSITE" id="PS00409">
    <property type="entry name" value="PROKAR_NTER_METHYL"/>
    <property type="match status" value="1"/>
</dbReference>
<organism evidence="2 3">
    <name type="scientific">Candidatus Acididesulfobacter diazotrophicus</name>
    <dbReference type="NCBI Taxonomy" id="2597226"/>
    <lineage>
        <taxon>Bacteria</taxon>
        <taxon>Deltaproteobacteria</taxon>
        <taxon>Candidatus Acidulodesulfobacterales</taxon>
        <taxon>Candidatus Acididesulfobacter</taxon>
    </lineage>
</organism>